<dbReference type="Gene3D" id="3.80.10.10">
    <property type="entry name" value="Ribonuclease Inhibitor"/>
    <property type="match status" value="1"/>
</dbReference>
<protein>
    <recommendedName>
        <fullName evidence="3">LRRCT domain-containing protein</fullName>
    </recommendedName>
</protein>
<dbReference type="Proteomes" id="UP000005408">
    <property type="component" value="Unassembled WGS sequence"/>
</dbReference>
<proteinExistence type="predicted"/>
<feature type="domain" description="LRRCT" evidence="3">
    <location>
        <begin position="16"/>
        <end position="71"/>
    </location>
</feature>
<evidence type="ECO:0000259" key="3">
    <source>
        <dbReference type="SMART" id="SM00082"/>
    </source>
</evidence>
<dbReference type="InterPro" id="IPR000483">
    <property type="entry name" value="Cys-rich_flank_reg_C"/>
</dbReference>
<keyword evidence="5" id="KW-1185">Reference proteome</keyword>
<name>A0A8W8IWJ1_MAGGI</name>
<dbReference type="InterPro" id="IPR032675">
    <property type="entry name" value="LRR_dom_sf"/>
</dbReference>
<dbReference type="AlphaFoldDB" id="A0A8W8IWJ1"/>
<accession>A0A8W8IWJ1</accession>
<reference evidence="4" key="1">
    <citation type="submission" date="2022-08" db="UniProtKB">
        <authorList>
            <consortium name="EnsemblMetazoa"/>
        </authorList>
    </citation>
    <scope>IDENTIFICATION</scope>
    <source>
        <strain evidence="4">05x7-T-G4-1.051#20</strain>
    </source>
</reference>
<sequence length="84" mass="9708">MFMLLPNLTNMYIGGNPFDCTCDLEPFTVFMKTKRMLPYNNGYHEEPRCNSPNHLNGEQIIDVPFHNMSCSTPYGKYNAKTCHL</sequence>
<evidence type="ECO:0000256" key="2">
    <source>
        <dbReference type="ARBA" id="ARBA00022729"/>
    </source>
</evidence>
<keyword evidence="1" id="KW-0433">Leucine-rich repeat</keyword>
<dbReference type="SUPFAM" id="SSF52058">
    <property type="entry name" value="L domain-like"/>
    <property type="match status" value="1"/>
</dbReference>
<dbReference type="Pfam" id="PF01463">
    <property type="entry name" value="LRRCT"/>
    <property type="match status" value="1"/>
</dbReference>
<dbReference type="SMART" id="SM00082">
    <property type="entry name" value="LRRCT"/>
    <property type="match status" value="1"/>
</dbReference>
<keyword evidence="2" id="KW-0732">Signal</keyword>
<evidence type="ECO:0000313" key="5">
    <source>
        <dbReference type="Proteomes" id="UP000005408"/>
    </source>
</evidence>
<dbReference type="EnsemblMetazoa" id="G16181.1">
    <property type="protein sequence ID" value="G16181.1:cds"/>
    <property type="gene ID" value="G16181"/>
</dbReference>
<evidence type="ECO:0000313" key="4">
    <source>
        <dbReference type="EnsemblMetazoa" id="G16181.1:cds"/>
    </source>
</evidence>
<organism evidence="4 5">
    <name type="scientific">Magallana gigas</name>
    <name type="common">Pacific oyster</name>
    <name type="synonym">Crassostrea gigas</name>
    <dbReference type="NCBI Taxonomy" id="29159"/>
    <lineage>
        <taxon>Eukaryota</taxon>
        <taxon>Metazoa</taxon>
        <taxon>Spiralia</taxon>
        <taxon>Lophotrochozoa</taxon>
        <taxon>Mollusca</taxon>
        <taxon>Bivalvia</taxon>
        <taxon>Autobranchia</taxon>
        <taxon>Pteriomorphia</taxon>
        <taxon>Ostreida</taxon>
        <taxon>Ostreoidea</taxon>
        <taxon>Ostreidae</taxon>
        <taxon>Magallana</taxon>
    </lineage>
</organism>
<evidence type="ECO:0000256" key="1">
    <source>
        <dbReference type="ARBA" id="ARBA00022614"/>
    </source>
</evidence>